<reference evidence="2" key="1">
    <citation type="journal article" date="2014" name="Sci. Data">
        <title>Genomes of diverse isolates of the marine cyanobacterium Prochlorococcus.</title>
        <authorList>
            <person name="Biller S."/>
            <person name="Berube P."/>
            <person name="Thompson J."/>
            <person name="Kelly L."/>
            <person name="Roggensack S."/>
            <person name="Awad L."/>
            <person name="Roache-Johnson K."/>
            <person name="Ding H."/>
            <person name="Giovannoni S.J."/>
            <person name="Moore L.R."/>
            <person name="Chisholm S.W."/>
        </authorList>
    </citation>
    <scope>NUCLEOTIDE SEQUENCE [LARGE SCALE GENOMIC DNA]</scope>
    <source>
        <strain evidence="2">PAC1</strain>
    </source>
</reference>
<dbReference type="AlphaFoldDB" id="A0A0A2BZQ3"/>
<dbReference type="InterPro" id="IPR014953">
    <property type="entry name" value="DUF1824"/>
</dbReference>
<dbReference type="Proteomes" id="UP000030392">
    <property type="component" value="Unassembled WGS sequence"/>
</dbReference>
<name>A0A0A2BZQ3_PROMR</name>
<evidence type="ECO:0000313" key="1">
    <source>
        <dbReference type="EMBL" id="KGG19533.1"/>
    </source>
</evidence>
<protein>
    <recommendedName>
        <fullName evidence="3">DUF1824 domain-containing protein</fullName>
    </recommendedName>
</protein>
<evidence type="ECO:0000313" key="2">
    <source>
        <dbReference type="Proteomes" id="UP000030392"/>
    </source>
</evidence>
<proteinExistence type="predicted"/>
<dbReference type="Gene3D" id="3.30.360.10">
    <property type="entry name" value="Dihydrodipicolinate Reductase, domain 2"/>
    <property type="match status" value="1"/>
</dbReference>
<comment type="caution">
    <text evidence="1">The sequence shown here is derived from an EMBL/GenBank/DDBJ whole genome shotgun (WGS) entry which is preliminary data.</text>
</comment>
<dbReference type="EMBL" id="JNAX01000015">
    <property type="protein sequence ID" value="KGG19533.1"/>
    <property type="molecule type" value="Genomic_DNA"/>
</dbReference>
<organism evidence="1 2">
    <name type="scientific">Prochlorococcus marinus str. PAC1</name>
    <dbReference type="NCBI Taxonomy" id="59924"/>
    <lineage>
        <taxon>Bacteria</taxon>
        <taxon>Bacillati</taxon>
        <taxon>Cyanobacteriota</taxon>
        <taxon>Cyanophyceae</taxon>
        <taxon>Synechococcales</taxon>
        <taxon>Prochlorococcaceae</taxon>
        <taxon>Prochlorococcus</taxon>
    </lineage>
</organism>
<sequence>MSTNNINICKLEDLDKLRSAPKLNKKQSTTLFNQLSHLIHKSDWITIGVMSPSLKRGINAVRRIEEKFEYDEMKCITFPSSDGPIFLKANQKTGEIHARVEFGLGEGILITCQNHENSLPSKTIGPFPLDFFD</sequence>
<dbReference type="Pfam" id="PF08854">
    <property type="entry name" value="DUF1824"/>
    <property type="match status" value="1"/>
</dbReference>
<gene>
    <name evidence="1" type="ORF">EV03_1918</name>
</gene>
<dbReference type="RefSeq" id="WP_036907154.1">
    <property type="nucleotide sequence ID" value="NZ_CP138967.1"/>
</dbReference>
<dbReference type="SUPFAM" id="SSF160532">
    <property type="entry name" value="Ava3019-like"/>
    <property type="match status" value="1"/>
</dbReference>
<evidence type="ECO:0008006" key="3">
    <source>
        <dbReference type="Google" id="ProtNLM"/>
    </source>
</evidence>
<accession>A0A0A2BZQ3</accession>